<keyword evidence="3" id="KW-0175">Coiled coil</keyword>
<dbReference type="PANTHER" id="PTHR30203:SF33">
    <property type="entry name" value="BLR4455 PROTEIN"/>
    <property type="match status" value="1"/>
</dbReference>
<gene>
    <name evidence="4" type="ORF">ABS764_05500</name>
</gene>
<comment type="caution">
    <text evidence="4">The sequence shown here is derived from an EMBL/GenBank/DDBJ whole genome shotgun (WGS) entry which is preliminary data.</text>
</comment>
<sequence>MKKYITKIVMVAILILTILSCTVSKDIEAPKEALPENFRNQKTADTTSSADIKWKSFFEEPDLVKLIDVALEKNNDLQIAEQNIAIANLKFKQAKWGNVPQLNAYATAVTNRLSDNSLNGLSTSQFLGQKHLEDFSAGLNLSWEADIWGKIKNQKKSALAEFMQTAEAKKALQTTIVATVSKGFYDLLMLDAQLEIARKTLVLNDSTLFIVNLQFESGQLSSLAKDQTEAQRLVAAQLIPKLEQDIEIQENALSVLSGSFPDAKERESKLNTILVKENLSAGIPSELLEKRPDVKSAELALKMANAKVGITKSSLYPALNITAVTGVNSFEFNNWFNIPASLFGSVTGGLTAPVLNGKKLKTQYEVAKVQREQAILQFKQTVLVAVQEVSDALAKINKQEEQFAIAKQRVEKLQKAIGNADLLFKSGMATYLEVIVAQGNLLAAELELASIKKERLSSNVELYRALGGGWE</sequence>
<keyword evidence="2" id="KW-0472">Membrane</keyword>
<evidence type="ECO:0000313" key="4">
    <source>
        <dbReference type="EMBL" id="MFL9830303.1"/>
    </source>
</evidence>
<dbReference type="Gene3D" id="1.20.1600.10">
    <property type="entry name" value="Outer membrane efflux proteins (OEP)"/>
    <property type="match status" value="1"/>
</dbReference>
<dbReference type="SUPFAM" id="SSF56954">
    <property type="entry name" value="Outer membrane efflux proteins (OEP)"/>
    <property type="match status" value="1"/>
</dbReference>
<keyword evidence="2" id="KW-0564">Palmitate</keyword>
<keyword evidence="2" id="KW-0812">Transmembrane</keyword>
<accession>A0ABW8XRN3</accession>
<name>A0ABW8XRN3_9FLAO</name>
<evidence type="ECO:0000256" key="3">
    <source>
        <dbReference type="SAM" id="Coils"/>
    </source>
</evidence>
<dbReference type="Pfam" id="PF02321">
    <property type="entry name" value="OEP"/>
    <property type="match status" value="2"/>
</dbReference>
<comment type="similarity">
    <text evidence="1 2">Belongs to the outer membrane factor (OMF) (TC 1.B.17) family.</text>
</comment>
<reference evidence="4 5" key="1">
    <citation type="submission" date="2024-06" db="EMBL/GenBank/DDBJ databases">
        <authorList>
            <person name="Kaempfer P."/>
            <person name="Viver T."/>
        </authorList>
    </citation>
    <scope>NUCLEOTIDE SEQUENCE [LARGE SCALE GENOMIC DNA]</scope>
    <source>
        <strain evidence="4 5">ST-87</strain>
    </source>
</reference>
<evidence type="ECO:0000256" key="2">
    <source>
        <dbReference type="RuleBase" id="RU362097"/>
    </source>
</evidence>
<dbReference type="InterPro" id="IPR003423">
    <property type="entry name" value="OMP_efflux"/>
</dbReference>
<dbReference type="InterPro" id="IPR010131">
    <property type="entry name" value="MdtP/NodT-like"/>
</dbReference>
<keyword evidence="2" id="KW-1134">Transmembrane beta strand</keyword>
<feature type="coiled-coil region" evidence="3">
    <location>
        <begin position="389"/>
        <end position="416"/>
    </location>
</feature>
<proteinExistence type="inferred from homology"/>
<dbReference type="Proteomes" id="UP001629260">
    <property type="component" value="Unassembled WGS sequence"/>
</dbReference>
<organism evidence="4 5">
    <name type="scientific">Flavobacterium plantiphilum</name>
    <dbReference type="NCBI Taxonomy" id="3163297"/>
    <lineage>
        <taxon>Bacteria</taxon>
        <taxon>Pseudomonadati</taxon>
        <taxon>Bacteroidota</taxon>
        <taxon>Flavobacteriia</taxon>
        <taxon>Flavobacteriales</taxon>
        <taxon>Flavobacteriaceae</taxon>
        <taxon>Flavobacterium</taxon>
    </lineage>
</organism>
<dbReference type="PROSITE" id="PS51257">
    <property type="entry name" value="PROKAR_LIPOPROTEIN"/>
    <property type="match status" value="1"/>
</dbReference>
<dbReference type="EMBL" id="JBELQA010000003">
    <property type="protein sequence ID" value="MFL9830303.1"/>
    <property type="molecule type" value="Genomic_DNA"/>
</dbReference>
<protein>
    <submittedName>
        <fullName evidence="4">Efflux transporter outer membrane subunit</fullName>
    </submittedName>
</protein>
<evidence type="ECO:0000256" key="1">
    <source>
        <dbReference type="ARBA" id="ARBA00007613"/>
    </source>
</evidence>
<dbReference type="RefSeq" id="WP_408080801.1">
    <property type="nucleotide sequence ID" value="NZ_JBELQA010000003.1"/>
</dbReference>
<evidence type="ECO:0000313" key="5">
    <source>
        <dbReference type="Proteomes" id="UP001629260"/>
    </source>
</evidence>
<keyword evidence="5" id="KW-1185">Reference proteome</keyword>
<dbReference type="NCBIfam" id="TIGR01845">
    <property type="entry name" value="outer_NodT"/>
    <property type="match status" value="1"/>
</dbReference>
<keyword evidence="2" id="KW-0449">Lipoprotein</keyword>
<comment type="subcellular location">
    <subcellularLocation>
        <location evidence="2">Cell membrane</location>
        <topology evidence="2">Lipid-anchor</topology>
    </subcellularLocation>
</comment>
<dbReference type="PANTHER" id="PTHR30203">
    <property type="entry name" value="OUTER MEMBRANE CATION EFFLUX PROTEIN"/>
    <property type="match status" value="1"/>
</dbReference>
<dbReference type="Gene3D" id="2.20.200.10">
    <property type="entry name" value="Outer membrane efflux proteins (OEP)"/>
    <property type="match status" value="1"/>
</dbReference>